<accession>A0ABZ2FC31</accession>
<protein>
    <submittedName>
        <fullName evidence="3">Isochorismatase family protein</fullName>
    </submittedName>
</protein>
<dbReference type="Proteomes" id="UP001381003">
    <property type="component" value="Chromosome"/>
</dbReference>
<gene>
    <name evidence="3" type="ORF">N5P18_10285</name>
</gene>
<organism evidence="3 4">
    <name type="scientific">Janibacter terrae</name>
    <dbReference type="NCBI Taxonomy" id="103817"/>
    <lineage>
        <taxon>Bacteria</taxon>
        <taxon>Bacillati</taxon>
        <taxon>Actinomycetota</taxon>
        <taxon>Actinomycetes</taxon>
        <taxon>Micrococcales</taxon>
        <taxon>Intrasporangiaceae</taxon>
        <taxon>Janibacter</taxon>
    </lineage>
</organism>
<dbReference type="InterPro" id="IPR000868">
    <property type="entry name" value="Isochorismatase-like_dom"/>
</dbReference>
<dbReference type="EMBL" id="CP104874">
    <property type="protein sequence ID" value="WWF04088.1"/>
    <property type="molecule type" value="Genomic_DNA"/>
</dbReference>
<evidence type="ECO:0000256" key="1">
    <source>
        <dbReference type="ARBA" id="ARBA00022801"/>
    </source>
</evidence>
<keyword evidence="1" id="KW-0378">Hydrolase</keyword>
<dbReference type="InterPro" id="IPR016291">
    <property type="entry name" value="Isochorismatase"/>
</dbReference>
<proteinExistence type="predicted"/>
<dbReference type="PRINTS" id="PR01398">
    <property type="entry name" value="ISCHRISMTASE"/>
</dbReference>
<dbReference type="SUPFAM" id="SSF52499">
    <property type="entry name" value="Isochorismatase-like hydrolases"/>
    <property type="match status" value="1"/>
</dbReference>
<keyword evidence="4" id="KW-1185">Reference proteome</keyword>
<dbReference type="RefSeq" id="WP_338537597.1">
    <property type="nucleotide sequence ID" value="NZ_CP104874.1"/>
</dbReference>
<evidence type="ECO:0000259" key="2">
    <source>
        <dbReference type="Pfam" id="PF00857"/>
    </source>
</evidence>
<evidence type="ECO:0000313" key="4">
    <source>
        <dbReference type="Proteomes" id="UP001381003"/>
    </source>
</evidence>
<evidence type="ECO:0000313" key="3">
    <source>
        <dbReference type="EMBL" id="WWF04088.1"/>
    </source>
</evidence>
<feature type="domain" description="Isochorismatase-like" evidence="2">
    <location>
        <begin position="32"/>
        <end position="203"/>
    </location>
</feature>
<dbReference type="InterPro" id="IPR050272">
    <property type="entry name" value="Isochorismatase-like_hydrls"/>
</dbReference>
<sequence length="214" mass="22126">MTTPTSTDHVSVLARYAEGGLAGALEPGGRPALLVVDLQRGFTDPACGPGFEMPDVVAETARLVDAAHAAGVPVVFTTIAFAADEEPVWLTKMSAMLELREGSTWVEIDPASGIADGDHVVVKQAASAFSGTDLGERLATDGIDTVVVCGATTSGCVRASVVDAISLGLRPFVVASAVGDRERSPHDAALVDIQAKYGEVVSLDTALSIIEEHR</sequence>
<dbReference type="Pfam" id="PF00857">
    <property type="entry name" value="Isochorismatase"/>
    <property type="match status" value="1"/>
</dbReference>
<name>A0ABZ2FC31_9MICO</name>
<dbReference type="PANTHER" id="PTHR43540:SF1">
    <property type="entry name" value="ISOCHORISMATASE HYDROLASE"/>
    <property type="match status" value="1"/>
</dbReference>
<dbReference type="Gene3D" id="3.40.50.850">
    <property type="entry name" value="Isochorismatase-like"/>
    <property type="match status" value="1"/>
</dbReference>
<reference evidence="3 4" key="1">
    <citation type="submission" date="2022-09" db="EMBL/GenBank/DDBJ databases">
        <title>Complete genome sequence of Janibacter terrae strain COS04-44, PCL-degrading bacteria isolated from oil spilled coast.</title>
        <authorList>
            <person name="Park H."/>
            <person name="Kim J.Y."/>
            <person name="An S.H."/>
            <person name="Lee C.M."/>
            <person name="Weon H.-Y."/>
        </authorList>
    </citation>
    <scope>NUCLEOTIDE SEQUENCE [LARGE SCALE GENOMIC DNA]</scope>
    <source>
        <strain evidence="3 4">COS04-44</strain>
    </source>
</reference>
<dbReference type="InterPro" id="IPR036380">
    <property type="entry name" value="Isochorismatase-like_sf"/>
</dbReference>
<dbReference type="PANTHER" id="PTHR43540">
    <property type="entry name" value="PEROXYUREIDOACRYLATE/UREIDOACRYLATE AMIDOHYDROLASE-RELATED"/>
    <property type="match status" value="1"/>
</dbReference>